<dbReference type="SMART" id="SM00523">
    <property type="entry name" value="DWA"/>
    <property type="match status" value="1"/>
</dbReference>
<dbReference type="PROSITE" id="PS00349">
    <property type="entry name" value="CTF_NFI_1"/>
    <property type="match status" value="1"/>
</dbReference>
<reference evidence="13" key="2">
    <citation type="submission" date="2023-03" db="EMBL/GenBank/DDBJ databases">
        <authorList>
            <consortium name="Wellcome Sanger Institute Data Sharing"/>
        </authorList>
    </citation>
    <scope>NUCLEOTIDE SEQUENCE [LARGE SCALE GENOMIC DNA]</scope>
</reference>
<dbReference type="PANTHER" id="PTHR11492:SF2">
    <property type="entry name" value="NUCLEAR FACTOR 1 C-TYPE"/>
    <property type="match status" value="1"/>
</dbReference>
<keyword evidence="4 9" id="KW-0805">Transcription regulation</keyword>
<dbReference type="InterPro" id="IPR003619">
    <property type="entry name" value="MAD_homology1_Dwarfin-type"/>
</dbReference>
<feature type="region of interest" description="Disordered" evidence="10">
    <location>
        <begin position="464"/>
        <end position="522"/>
    </location>
</feature>
<evidence type="ECO:0000259" key="11">
    <source>
        <dbReference type="PROSITE" id="PS51080"/>
    </source>
</evidence>
<feature type="domain" description="CTF/NF-I" evidence="11">
    <location>
        <begin position="1"/>
        <end position="190"/>
    </location>
</feature>
<dbReference type="InterPro" id="IPR019548">
    <property type="entry name" value="CTF/NFI_DNA-bd_N"/>
</dbReference>
<sequence>AMYPNDEFHPFIEALLPQVRAFAYTWFNLQARKRKYFKKHEKRMTKEEERAVKDELLGEKAEVKQKWASRLLAKLRKDIRPECREDFVLSITGKKAACCVLSNPDQKGKMRRIDCLRQADKVWRLDLVMVILFKGIPLESTDGERLVKGGQCSNPVLCVQPRHISVSVKELDLYLAYYVQEREAEQSSSPSRTGVGSDQEDSRTATMDGPEFQESFVTSGVFSVTELVQVSRTPVVTGVGPGFSVGELQGHLAYDLNQSVNQPVSLRRSLASTSSSGSKRHKSGSIEEEADSPGGEYYHSPSSPASSSRNWTDDMEGGLSPPVKKAELDSPSPQEDSPRMGSFTQHHRPVIAVHSGLSRSPHPSSSLHFPSSSYFPHGAIRYPPHLAQDPLKDLVSLACDPANQTPSSVSTSTVPPDLQHFHISYYCGFNASLMNKIHISKIFQLNGSNQVKVPSHYISSQMLAPPGPAPSLASPPSSLSRPTLPTESKATTTSSDAGANSPTSPTYSAPGTPPANRSSFVGVTPRDPGGLYQAQVSMVYFIVKVVSGRIR</sequence>
<feature type="compositionally biased region" description="Polar residues" evidence="10">
    <location>
        <begin position="186"/>
        <end position="196"/>
    </location>
</feature>
<feature type="compositionally biased region" description="Low complexity" evidence="10">
    <location>
        <begin position="265"/>
        <end position="277"/>
    </location>
</feature>
<dbReference type="InterPro" id="IPR000647">
    <property type="entry name" value="CTF/NFI"/>
</dbReference>
<dbReference type="GO" id="GO:0045893">
    <property type="term" value="P:positive regulation of DNA-templated transcription"/>
    <property type="evidence" value="ECO:0007669"/>
    <property type="project" value="UniProtKB-ARBA"/>
</dbReference>
<dbReference type="GO" id="GO:0006260">
    <property type="term" value="P:DNA replication"/>
    <property type="evidence" value="ECO:0007669"/>
    <property type="project" value="UniProtKB-KW"/>
</dbReference>
<dbReference type="AlphaFoldDB" id="A0A3P8QL32"/>
<evidence type="ECO:0000256" key="3">
    <source>
        <dbReference type="ARBA" id="ARBA00022705"/>
    </source>
</evidence>
<dbReference type="Pfam" id="PF00859">
    <property type="entry name" value="CTF_NFI"/>
    <property type="match status" value="2"/>
</dbReference>
<comment type="subcellular location">
    <subcellularLocation>
        <location evidence="1 9">Nucleus</location>
    </subcellularLocation>
</comment>
<dbReference type="Proteomes" id="UP000265100">
    <property type="component" value="Chromosome 17"/>
</dbReference>
<keyword evidence="3 9" id="KW-0235">DNA replication</keyword>
<dbReference type="PANTHER" id="PTHR11492">
    <property type="entry name" value="NUCLEAR FACTOR I"/>
    <property type="match status" value="1"/>
</dbReference>
<protein>
    <recommendedName>
        <fullName evidence="9">Nuclear factor 1</fullName>
    </recommendedName>
</protein>
<evidence type="ECO:0000256" key="7">
    <source>
        <dbReference type="ARBA" id="ARBA00023163"/>
    </source>
</evidence>
<evidence type="ECO:0000256" key="2">
    <source>
        <dbReference type="ARBA" id="ARBA00011432"/>
    </source>
</evidence>
<comment type="similarity">
    <text evidence="9">Belongs to the CTF/NF-I family.</text>
</comment>
<evidence type="ECO:0000256" key="8">
    <source>
        <dbReference type="ARBA" id="ARBA00023242"/>
    </source>
</evidence>
<dbReference type="Ensembl" id="ENSACLT00000030857.2">
    <property type="protein sequence ID" value="ENSACLP00000030148.2"/>
    <property type="gene ID" value="ENSACLG00000020428.2"/>
</dbReference>
<evidence type="ECO:0000256" key="4">
    <source>
        <dbReference type="ARBA" id="ARBA00023015"/>
    </source>
</evidence>
<evidence type="ECO:0000256" key="1">
    <source>
        <dbReference type="ARBA" id="ARBA00004123"/>
    </source>
</evidence>
<reference evidence="12" key="3">
    <citation type="submission" date="2025-08" db="UniProtKB">
        <authorList>
            <consortium name="Ensembl"/>
        </authorList>
    </citation>
    <scope>IDENTIFICATION</scope>
</reference>
<dbReference type="GO" id="GO:0000981">
    <property type="term" value="F:DNA-binding transcription factor activity, RNA polymerase II-specific"/>
    <property type="evidence" value="ECO:0007669"/>
    <property type="project" value="TreeGrafter"/>
</dbReference>
<comment type="function">
    <text evidence="9">Recognizes and binds the palindromic sequence 5'-TTGGCNNNNNGCCAA-3' present in viral and cellular promoters and in the origin of replication of adenovirus type 2. These proteins are individually capable of activating transcription and replication.</text>
</comment>
<evidence type="ECO:0000313" key="12">
    <source>
        <dbReference type="Ensembl" id="ENSACLP00000030148.2"/>
    </source>
</evidence>
<reference evidence="12" key="4">
    <citation type="submission" date="2025-09" db="UniProtKB">
        <authorList>
            <consortium name="Ensembl"/>
        </authorList>
    </citation>
    <scope>IDENTIFICATION</scope>
</reference>
<keyword evidence="13" id="KW-1185">Reference proteome</keyword>
<dbReference type="GO" id="GO:0005634">
    <property type="term" value="C:nucleus"/>
    <property type="evidence" value="ECO:0007669"/>
    <property type="project" value="UniProtKB-SubCell"/>
</dbReference>
<evidence type="ECO:0000256" key="10">
    <source>
        <dbReference type="SAM" id="MobiDB-lite"/>
    </source>
</evidence>
<feature type="region of interest" description="Disordered" evidence="10">
    <location>
        <begin position="265"/>
        <end position="342"/>
    </location>
</feature>
<keyword evidence="6 9" id="KW-0010">Activator</keyword>
<reference evidence="12 13" key="1">
    <citation type="submission" date="2018-05" db="EMBL/GenBank/DDBJ databases">
        <authorList>
            <person name="Datahose"/>
        </authorList>
    </citation>
    <scope>NUCLEOTIDE SEQUENCE</scope>
</reference>
<evidence type="ECO:0000256" key="9">
    <source>
        <dbReference type="RuleBase" id="RU000690"/>
    </source>
</evidence>
<comment type="subunit">
    <text evidence="2 9">Binds DNA as a homodimer.</text>
</comment>
<feature type="region of interest" description="Disordered" evidence="10">
    <location>
        <begin position="185"/>
        <end position="207"/>
    </location>
</feature>
<dbReference type="GO" id="GO:0000978">
    <property type="term" value="F:RNA polymerase II cis-regulatory region sequence-specific DNA binding"/>
    <property type="evidence" value="ECO:0007669"/>
    <property type="project" value="TreeGrafter"/>
</dbReference>
<organism evidence="12 13">
    <name type="scientific">Astatotilapia calliptera</name>
    <name type="common">Eastern happy</name>
    <name type="synonym">Chromis callipterus</name>
    <dbReference type="NCBI Taxonomy" id="8154"/>
    <lineage>
        <taxon>Eukaryota</taxon>
        <taxon>Metazoa</taxon>
        <taxon>Chordata</taxon>
        <taxon>Craniata</taxon>
        <taxon>Vertebrata</taxon>
        <taxon>Euteleostomi</taxon>
        <taxon>Actinopterygii</taxon>
        <taxon>Neopterygii</taxon>
        <taxon>Teleostei</taxon>
        <taxon>Neoteleostei</taxon>
        <taxon>Acanthomorphata</taxon>
        <taxon>Ovalentaria</taxon>
        <taxon>Cichlomorphae</taxon>
        <taxon>Cichliformes</taxon>
        <taxon>Cichlidae</taxon>
        <taxon>African cichlids</taxon>
        <taxon>Pseudocrenilabrinae</taxon>
        <taxon>Haplochromini</taxon>
        <taxon>Astatotilapia</taxon>
    </lineage>
</organism>
<dbReference type="PROSITE" id="PS51080">
    <property type="entry name" value="CTF_NFI_2"/>
    <property type="match status" value="1"/>
</dbReference>
<accession>A0A3P8QL32</accession>
<keyword evidence="8 9" id="KW-0539">Nucleus</keyword>
<dbReference type="InterPro" id="IPR020604">
    <property type="entry name" value="CTF/NFI_DNA-bd-dom"/>
</dbReference>
<proteinExistence type="inferred from homology"/>
<feature type="compositionally biased region" description="Low complexity" evidence="10">
    <location>
        <begin position="470"/>
        <end position="485"/>
    </location>
</feature>
<evidence type="ECO:0000313" key="13">
    <source>
        <dbReference type="Proteomes" id="UP000265100"/>
    </source>
</evidence>
<dbReference type="Pfam" id="PF03165">
    <property type="entry name" value="MH1"/>
    <property type="match status" value="1"/>
</dbReference>
<feature type="compositionally biased region" description="Polar residues" evidence="10">
    <location>
        <begin position="486"/>
        <end position="521"/>
    </location>
</feature>
<evidence type="ECO:0000256" key="5">
    <source>
        <dbReference type="ARBA" id="ARBA00023125"/>
    </source>
</evidence>
<dbReference type="Pfam" id="PF10524">
    <property type="entry name" value="NfI_DNAbd_pre-N"/>
    <property type="match status" value="1"/>
</dbReference>
<dbReference type="Bgee" id="ENSACLG00000020428">
    <property type="expression patterns" value="Expressed in liver and 7 other cell types or tissues"/>
</dbReference>
<keyword evidence="7 9" id="KW-0804">Transcription</keyword>
<evidence type="ECO:0000256" key="6">
    <source>
        <dbReference type="ARBA" id="ARBA00023159"/>
    </source>
</evidence>
<dbReference type="InterPro" id="IPR019739">
    <property type="entry name" value="CTF/NFI_DNA-bd_CS"/>
</dbReference>
<dbReference type="GeneTree" id="ENSGT00950000182916"/>
<keyword evidence="5 9" id="KW-0238">DNA-binding</keyword>
<name>A0A3P8QL32_ASTCA</name>